<dbReference type="PANTHER" id="PTHR35145:SF1">
    <property type="entry name" value="CYTOPLASMIC PROTEIN"/>
    <property type="match status" value="1"/>
</dbReference>
<dbReference type="RefSeq" id="WP_349637959.1">
    <property type="nucleotide sequence ID" value="NZ_CP090958.1"/>
</dbReference>
<dbReference type="Pfam" id="PF04237">
    <property type="entry name" value="YjbR"/>
    <property type="match status" value="1"/>
</dbReference>
<name>A0ABY8QQB9_9MICO</name>
<protein>
    <submittedName>
        <fullName evidence="1">MmcQ/YjbR family DNA-binding protein</fullName>
    </submittedName>
</protein>
<keyword evidence="1" id="KW-0238">DNA-binding</keyword>
<accession>A0ABY8QQB9</accession>
<evidence type="ECO:0000313" key="1">
    <source>
        <dbReference type="EMBL" id="WGW11175.1"/>
    </source>
</evidence>
<evidence type="ECO:0000313" key="2">
    <source>
        <dbReference type="Proteomes" id="UP001209083"/>
    </source>
</evidence>
<dbReference type="InterPro" id="IPR058532">
    <property type="entry name" value="YjbR/MT2646/Rv2570-like"/>
</dbReference>
<dbReference type="Gene3D" id="3.90.1150.30">
    <property type="match status" value="1"/>
</dbReference>
<dbReference type="SUPFAM" id="SSF142906">
    <property type="entry name" value="YjbR-like"/>
    <property type="match status" value="1"/>
</dbReference>
<organism evidence="1 2">
    <name type="scientific">Saxibacter everestensis</name>
    <dbReference type="NCBI Taxonomy" id="2909229"/>
    <lineage>
        <taxon>Bacteria</taxon>
        <taxon>Bacillati</taxon>
        <taxon>Actinomycetota</taxon>
        <taxon>Actinomycetes</taxon>
        <taxon>Micrococcales</taxon>
        <taxon>Brevibacteriaceae</taxon>
        <taxon>Saxibacter</taxon>
    </lineage>
</organism>
<keyword evidence="2" id="KW-1185">Reference proteome</keyword>
<gene>
    <name evidence="1" type="ORF">LWF01_13890</name>
</gene>
<dbReference type="InterPro" id="IPR038056">
    <property type="entry name" value="YjbR-like_sf"/>
</dbReference>
<dbReference type="InterPro" id="IPR007351">
    <property type="entry name" value="YjbR"/>
</dbReference>
<sequence>MDPKQLRDACLRFPGAFEDFPFGPEASVFKVRADSRTAKMFALSSLDAVPLSVSLKCEPALAESLRAGYPEITAAYHMNKSHWNGVDCAGNLEKQMIIDMIEDSYDLVVASLTARQREGLDWRRVVEDGAID</sequence>
<dbReference type="Proteomes" id="UP001209083">
    <property type="component" value="Chromosome"/>
</dbReference>
<dbReference type="GO" id="GO:0003677">
    <property type="term" value="F:DNA binding"/>
    <property type="evidence" value="ECO:0007669"/>
    <property type="project" value="UniProtKB-KW"/>
</dbReference>
<proteinExistence type="predicted"/>
<dbReference type="EMBL" id="CP090958">
    <property type="protein sequence ID" value="WGW11175.1"/>
    <property type="molecule type" value="Genomic_DNA"/>
</dbReference>
<reference evidence="1 2" key="1">
    <citation type="submission" date="2023-05" db="EMBL/GenBank/DDBJ databases">
        <title>Lithophilousrod everest ZFBP1038 complete genpme.</title>
        <authorList>
            <person name="Tian M."/>
        </authorList>
    </citation>
    <scope>NUCLEOTIDE SEQUENCE [LARGE SCALE GENOMIC DNA]</scope>
    <source>
        <strain evidence="1 2">ZFBP1038</strain>
    </source>
</reference>
<dbReference type="PANTHER" id="PTHR35145">
    <property type="entry name" value="CYTOPLASMIC PROTEIN-RELATED"/>
    <property type="match status" value="1"/>
</dbReference>